<dbReference type="Pfam" id="PF01112">
    <property type="entry name" value="Asparaginase_2"/>
    <property type="match status" value="2"/>
</dbReference>
<dbReference type="AlphaFoldDB" id="A0AA39X7K2"/>
<feature type="site" description="Cleavage; by autolysis" evidence="3">
    <location>
        <begin position="229"/>
        <end position="230"/>
    </location>
</feature>
<organism evidence="4 5">
    <name type="scientific">Bombardia bombarda</name>
    <dbReference type="NCBI Taxonomy" id="252184"/>
    <lineage>
        <taxon>Eukaryota</taxon>
        <taxon>Fungi</taxon>
        <taxon>Dikarya</taxon>
        <taxon>Ascomycota</taxon>
        <taxon>Pezizomycotina</taxon>
        <taxon>Sordariomycetes</taxon>
        <taxon>Sordariomycetidae</taxon>
        <taxon>Sordariales</taxon>
        <taxon>Lasiosphaeriaceae</taxon>
        <taxon>Bombardia</taxon>
    </lineage>
</organism>
<evidence type="ECO:0000256" key="1">
    <source>
        <dbReference type="PIRSR" id="PIRSR600246-1"/>
    </source>
</evidence>
<reference evidence="4" key="1">
    <citation type="submission" date="2023-06" db="EMBL/GenBank/DDBJ databases">
        <title>Genome-scale phylogeny and comparative genomics of the fungal order Sordariales.</title>
        <authorList>
            <consortium name="Lawrence Berkeley National Laboratory"/>
            <person name="Hensen N."/>
            <person name="Bonometti L."/>
            <person name="Westerberg I."/>
            <person name="Brannstrom I.O."/>
            <person name="Guillou S."/>
            <person name="Cros-Aarteil S."/>
            <person name="Calhoun S."/>
            <person name="Haridas S."/>
            <person name="Kuo A."/>
            <person name="Mondo S."/>
            <person name="Pangilinan J."/>
            <person name="Riley R."/>
            <person name="LaButti K."/>
            <person name="Andreopoulos B."/>
            <person name="Lipzen A."/>
            <person name="Chen C."/>
            <person name="Yanf M."/>
            <person name="Daum C."/>
            <person name="Ng V."/>
            <person name="Clum A."/>
            <person name="Steindorff A."/>
            <person name="Ohm R."/>
            <person name="Martin F."/>
            <person name="Silar P."/>
            <person name="Natvig D."/>
            <person name="Lalanne C."/>
            <person name="Gautier V."/>
            <person name="Ament-velasquez S.L."/>
            <person name="Kruys A."/>
            <person name="Hutchinson M.I."/>
            <person name="Powell A.J."/>
            <person name="Barry K."/>
            <person name="Miller A.N."/>
            <person name="Grigoriev I.V."/>
            <person name="Debuchy R."/>
            <person name="Gladieux P."/>
            <person name="Thoren M.H."/>
            <person name="Johannesson H."/>
        </authorList>
    </citation>
    <scope>NUCLEOTIDE SEQUENCE</scope>
    <source>
        <strain evidence="4">SMH3391-2</strain>
    </source>
</reference>
<feature type="binding site" evidence="2">
    <location>
        <begin position="258"/>
        <end position="261"/>
    </location>
    <ligand>
        <name>substrate</name>
    </ligand>
</feature>
<proteinExistence type="predicted"/>
<dbReference type="InterPro" id="IPR029055">
    <property type="entry name" value="Ntn_hydrolases_N"/>
</dbReference>
<dbReference type="GO" id="GO:0005737">
    <property type="term" value="C:cytoplasm"/>
    <property type="evidence" value="ECO:0007669"/>
    <property type="project" value="TreeGrafter"/>
</dbReference>
<evidence type="ECO:0000313" key="4">
    <source>
        <dbReference type="EMBL" id="KAK0628784.1"/>
    </source>
</evidence>
<dbReference type="SUPFAM" id="SSF56235">
    <property type="entry name" value="N-terminal nucleophile aminohydrolases (Ntn hydrolases)"/>
    <property type="match status" value="1"/>
</dbReference>
<dbReference type="PANTHER" id="PTHR10188:SF43">
    <property type="entry name" value="ASPARAGINASE (EUROFUNG)"/>
    <property type="match status" value="1"/>
</dbReference>
<dbReference type="EMBL" id="JAULSR010000002">
    <property type="protein sequence ID" value="KAK0628784.1"/>
    <property type="molecule type" value="Genomic_DNA"/>
</dbReference>
<feature type="binding site" evidence="2">
    <location>
        <begin position="341"/>
        <end position="344"/>
    </location>
    <ligand>
        <name>substrate</name>
    </ligand>
</feature>
<sequence length="477" mass="51068">MEYKQQPQAAPHVKPRLIIHGGAGNLKPANLPPKLYREYRETLLTIVSKTHAYMNTPTSTKTNNLPTALDTATFAVALLENNPLFNSAHGAVFTRDGLNELEASVMVSAGLAKRGVGVTGLRHIKNPILLARKILEHGDRDLGATTTATTSTELDVPSAQGHTILHGATAESLAQQYGLALVPPSYFFTQKRWDEHVRALERERNTDGGGMMVGSSSATWSKDEYLPQGTCGAVALDAEGVVCCATSTGGLTNKLTGRIGDTPVVGAGFWAEEWTEDGDPTGERMRNRLRRAPGPAVLLSDALRGLMAECLPTPFLYAPVGDGGRGGGVVTTTRSMAASGTGNGDSFLRTAAVRTVGSIARFAGVSSAEALARVVGVSGELEESAGDRWGRTGEGEGGMIGIESVVVRDAEGNVVETRSEILQDYNCGGMFRAWVDEQGVAFARIWRGDREEGDLELDRIDKDSLEDGRFWRNEKLR</sequence>
<accession>A0AA39X7K2</accession>
<evidence type="ECO:0000256" key="3">
    <source>
        <dbReference type="PIRSR" id="PIRSR600246-3"/>
    </source>
</evidence>
<evidence type="ECO:0000313" key="5">
    <source>
        <dbReference type="Proteomes" id="UP001174934"/>
    </source>
</evidence>
<dbReference type="GO" id="GO:0016787">
    <property type="term" value="F:hydrolase activity"/>
    <property type="evidence" value="ECO:0007669"/>
    <property type="project" value="InterPro"/>
</dbReference>
<dbReference type="PANTHER" id="PTHR10188">
    <property type="entry name" value="L-ASPARAGINASE"/>
    <property type="match status" value="1"/>
</dbReference>
<name>A0AA39X7K2_9PEZI</name>
<gene>
    <name evidence="4" type="ORF">B0T17DRAFT_490188</name>
</gene>
<dbReference type="Gene3D" id="3.60.20.30">
    <property type="entry name" value="(Glycosyl)asparaginase"/>
    <property type="match status" value="1"/>
</dbReference>
<keyword evidence="5" id="KW-1185">Reference proteome</keyword>
<comment type="caution">
    <text evidence="4">The sequence shown here is derived from an EMBL/GenBank/DDBJ whole genome shotgun (WGS) entry which is preliminary data.</text>
</comment>
<feature type="active site" description="Nucleophile" evidence="1">
    <location>
        <position position="230"/>
    </location>
</feature>
<evidence type="ECO:0000256" key="2">
    <source>
        <dbReference type="PIRSR" id="PIRSR600246-2"/>
    </source>
</evidence>
<protein>
    <submittedName>
        <fullName evidence="4">Nucleophile aminohydrolase</fullName>
    </submittedName>
</protein>
<dbReference type="CDD" id="cd04701">
    <property type="entry name" value="Asparaginase_2"/>
    <property type="match status" value="1"/>
</dbReference>
<dbReference type="Proteomes" id="UP001174934">
    <property type="component" value="Unassembled WGS sequence"/>
</dbReference>
<dbReference type="InterPro" id="IPR000246">
    <property type="entry name" value="Peptidase_T2"/>
</dbReference>